<dbReference type="EMBL" id="CAVMJV010000005">
    <property type="protein sequence ID" value="CAK5030958.1"/>
    <property type="molecule type" value="Genomic_DNA"/>
</dbReference>
<name>A0ACB0Y4Y5_MELEN</name>
<accession>A0ACB0Y4Y5</accession>
<gene>
    <name evidence="1" type="ORF">MENTE1834_LOCUS7378</name>
</gene>
<protein>
    <submittedName>
        <fullName evidence="1">Uncharacterized protein</fullName>
    </submittedName>
</protein>
<evidence type="ECO:0000313" key="2">
    <source>
        <dbReference type="Proteomes" id="UP001497535"/>
    </source>
</evidence>
<keyword evidence="2" id="KW-1185">Reference proteome</keyword>
<comment type="caution">
    <text evidence="1">The sequence shown here is derived from an EMBL/GenBank/DDBJ whole genome shotgun (WGS) entry which is preliminary data.</text>
</comment>
<proteinExistence type="predicted"/>
<dbReference type="Proteomes" id="UP001497535">
    <property type="component" value="Unassembled WGS sequence"/>
</dbReference>
<organism evidence="1 2">
    <name type="scientific">Meloidogyne enterolobii</name>
    <name type="common">Root-knot nematode worm</name>
    <name type="synonym">Meloidogyne mayaguensis</name>
    <dbReference type="NCBI Taxonomy" id="390850"/>
    <lineage>
        <taxon>Eukaryota</taxon>
        <taxon>Metazoa</taxon>
        <taxon>Ecdysozoa</taxon>
        <taxon>Nematoda</taxon>
        <taxon>Chromadorea</taxon>
        <taxon>Rhabditida</taxon>
        <taxon>Tylenchina</taxon>
        <taxon>Tylenchomorpha</taxon>
        <taxon>Tylenchoidea</taxon>
        <taxon>Meloidogynidae</taxon>
        <taxon>Meloidogyninae</taxon>
        <taxon>Meloidogyne</taxon>
    </lineage>
</organism>
<sequence>MSLSPREVLGYILQLSHKPPNYPPHSPAYPSFFKFNFLLLIRSSSVRVSTNSLSFSIKRCFSNKQFWQLKEDENWGCWGGKLKCCCCC</sequence>
<evidence type="ECO:0000313" key="1">
    <source>
        <dbReference type="EMBL" id="CAK5030958.1"/>
    </source>
</evidence>
<reference evidence="1" key="1">
    <citation type="submission" date="2023-11" db="EMBL/GenBank/DDBJ databases">
        <authorList>
            <person name="Poullet M."/>
        </authorList>
    </citation>
    <scope>NUCLEOTIDE SEQUENCE</scope>
    <source>
        <strain evidence="1">E1834</strain>
    </source>
</reference>